<protein>
    <recommendedName>
        <fullName evidence="3">BRCT domain-containing protein</fullName>
    </recommendedName>
</protein>
<feature type="compositionally biased region" description="Low complexity" evidence="2">
    <location>
        <begin position="616"/>
        <end position="628"/>
    </location>
</feature>
<evidence type="ECO:0000256" key="2">
    <source>
        <dbReference type="SAM" id="MobiDB-lite"/>
    </source>
</evidence>
<name>A0A8S1IQK0_9CHLO</name>
<evidence type="ECO:0000313" key="5">
    <source>
        <dbReference type="Proteomes" id="UP000708148"/>
    </source>
</evidence>
<evidence type="ECO:0000256" key="1">
    <source>
        <dbReference type="ARBA" id="ARBA00023172"/>
    </source>
</evidence>
<dbReference type="GO" id="GO:0005524">
    <property type="term" value="F:ATP binding"/>
    <property type="evidence" value="ECO:0007669"/>
    <property type="project" value="InterPro"/>
</dbReference>
<feature type="region of interest" description="Disordered" evidence="2">
    <location>
        <begin position="402"/>
        <end position="781"/>
    </location>
</feature>
<dbReference type="PANTHER" id="PTHR45997">
    <property type="entry name" value="DNA LIGASE 4"/>
    <property type="match status" value="1"/>
</dbReference>
<dbReference type="Proteomes" id="UP000708148">
    <property type="component" value="Unassembled WGS sequence"/>
</dbReference>
<dbReference type="GO" id="GO:0003677">
    <property type="term" value="F:DNA binding"/>
    <property type="evidence" value="ECO:0007669"/>
    <property type="project" value="InterPro"/>
</dbReference>
<gene>
    <name evidence="4" type="ORF">OSTQU699_LOCUS2418</name>
</gene>
<dbReference type="PANTHER" id="PTHR45997:SF1">
    <property type="entry name" value="DNA LIGASE 4"/>
    <property type="match status" value="1"/>
</dbReference>
<dbReference type="GO" id="GO:0006303">
    <property type="term" value="P:double-strand break repair via nonhomologous end joining"/>
    <property type="evidence" value="ECO:0007669"/>
    <property type="project" value="TreeGrafter"/>
</dbReference>
<dbReference type="GO" id="GO:0032807">
    <property type="term" value="C:DNA ligase IV complex"/>
    <property type="evidence" value="ECO:0007669"/>
    <property type="project" value="TreeGrafter"/>
</dbReference>
<dbReference type="GO" id="GO:0006310">
    <property type="term" value="P:DNA recombination"/>
    <property type="evidence" value="ECO:0007669"/>
    <property type="project" value="UniProtKB-KW"/>
</dbReference>
<feature type="domain" description="BRCT" evidence="3">
    <location>
        <begin position="272"/>
        <end position="351"/>
    </location>
</feature>
<dbReference type="PROSITE" id="PS50172">
    <property type="entry name" value="BRCT"/>
    <property type="match status" value="2"/>
</dbReference>
<feature type="region of interest" description="Disordered" evidence="2">
    <location>
        <begin position="13"/>
        <end position="37"/>
    </location>
</feature>
<keyword evidence="5" id="KW-1185">Reference proteome</keyword>
<feature type="compositionally biased region" description="Polar residues" evidence="2">
    <location>
        <begin position="660"/>
        <end position="677"/>
    </location>
</feature>
<sequence length="781" mass="84151">MTEQELDQIVEKHQGSLAEGKVAPGKEDAAKKRKGFSPQKATRSAIVQHFLPADVSGVAVESDVLAGSAVCFLDYGKHKKHELEAIVRRLGGKVFMNIVPAVKYVFGQDVDSYKMKSAVRAEKADILSIDWLLECASKGGRVPLQPRHYIYLAPQGNGENAVERFFERSDARFSHRDVRAMLERHLTSDAADRLLSQVPFGEVVAPLDEAGLLDDDRAIFWGCCMCFVDAIEPATDGPPSREAVPGPFLHGVAEAARATAPGWRWRRWWEWEKLKIEVRLRGSQLSSALVKGVTHLVLSNATSSDKPADARELLQVLANSGACKETLSWLKRQLLRGEVMLVSRRWIEDCISGEGSLDARSCRIPSDGYRAVFAPADVGDWPWSDFGVVEALPVPGKAVGGAVAQTADRKGRGRRRGRSKAARQVVRRRTAGVRTRGRARRGGITTIEEGGDAEHGFSGEPSGGGNEGAHEGTSDQCAPAMHEEANSQPSDSSGPTRANSDGRGLRAECPGRLRRRTHKPDADEMESHAAGGSIEDFETSDDKNPSDPDFSPSLEDTPVGSKRKRRTSSRVIDETEEEDSEDSGLPAQQRPPGAMASLLEESTQPLPWEPRQDTHSTATASRSAAPRSGISAALDAVTDSDASPGPGSPHEAPTIDGTHKGSQPTGSATGALSSDHQQIFGGREPQTKTGEQEEGGSGYQRLTALLAQHGPLLVPSRDSGTRHGDPTVPTKSTAAPMEVKAEEHTVCDLGATKGNEEKESQKNNKKTSLFGERVRALLGDT</sequence>
<organism evidence="4 5">
    <name type="scientific">Ostreobium quekettii</name>
    <dbReference type="NCBI Taxonomy" id="121088"/>
    <lineage>
        <taxon>Eukaryota</taxon>
        <taxon>Viridiplantae</taxon>
        <taxon>Chlorophyta</taxon>
        <taxon>core chlorophytes</taxon>
        <taxon>Ulvophyceae</taxon>
        <taxon>TCBD clade</taxon>
        <taxon>Bryopsidales</taxon>
        <taxon>Ostreobineae</taxon>
        <taxon>Ostreobiaceae</taxon>
        <taxon>Ostreobium</taxon>
    </lineage>
</organism>
<dbReference type="InterPro" id="IPR029710">
    <property type="entry name" value="LIG4"/>
</dbReference>
<dbReference type="GO" id="GO:0003910">
    <property type="term" value="F:DNA ligase (ATP) activity"/>
    <property type="evidence" value="ECO:0007669"/>
    <property type="project" value="InterPro"/>
</dbReference>
<proteinExistence type="predicted"/>
<dbReference type="OrthoDB" id="151490at2759"/>
<dbReference type="SMART" id="SM00292">
    <property type="entry name" value="BRCT"/>
    <property type="match status" value="1"/>
</dbReference>
<dbReference type="AlphaFoldDB" id="A0A8S1IQK0"/>
<dbReference type="Gene3D" id="3.40.50.10190">
    <property type="entry name" value="BRCT domain"/>
    <property type="match status" value="2"/>
</dbReference>
<keyword evidence="1" id="KW-0233">DNA recombination</keyword>
<feature type="domain" description="BRCT" evidence="3">
    <location>
        <begin position="60"/>
        <end position="149"/>
    </location>
</feature>
<dbReference type="GO" id="GO:0006297">
    <property type="term" value="P:nucleotide-excision repair, DNA gap filling"/>
    <property type="evidence" value="ECO:0007669"/>
    <property type="project" value="TreeGrafter"/>
</dbReference>
<evidence type="ECO:0000259" key="3">
    <source>
        <dbReference type="PROSITE" id="PS50172"/>
    </source>
</evidence>
<feature type="compositionally biased region" description="Polar residues" evidence="2">
    <location>
        <begin position="486"/>
        <end position="499"/>
    </location>
</feature>
<accession>A0A8S1IQK0</accession>
<dbReference type="InterPro" id="IPR036420">
    <property type="entry name" value="BRCT_dom_sf"/>
</dbReference>
<dbReference type="Pfam" id="PF00533">
    <property type="entry name" value="BRCT"/>
    <property type="match status" value="1"/>
</dbReference>
<comment type="caution">
    <text evidence="4">The sequence shown here is derived from an EMBL/GenBank/DDBJ whole genome shotgun (WGS) entry which is preliminary data.</text>
</comment>
<feature type="compositionally biased region" description="Basic residues" evidence="2">
    <location>
        <begin position="411"/>
        <end position="441"/>
    </location>
</feature>
<dbReference type="InterPro" id="IPR001357">
    <property type="entry name" value="BRCT_dom"/>
</dbReference>
<evidence type="ECO:0000313" key="4">
    <source>
        <dbReference type="EMBL" id="CAD7697057.1"/>
    </source>
</evidence>
<dbReference type="EMBL" id="CAJHUC010000597">
    <property type="protein sequence ID" value="CAD7697057.1"/>
    <property type="molecule type" value="Genomic_DNA"/>
</dbReference>
<reference evidence="4" key="1">
    <citation type="submission" date="2020-12" db="EMBL/GenBank/DDBJ databases">
        <authorList>
            <person name="Iha C."/>
        </authorList>
    </citation>
    <scope>NUCLEOTIDE SEQUENCE</scope>
</reference>
<dbReference type="SUPFAM" id="SSF52113">
    <property type="entry name" value="BRCT domain"/>
    <property type="match status" value="1"/>
</dbReference>